<dbReference type="PROSITE" id="PS50110">
    <property type="entry name" value="RESPONSE_REGULATORY"/>
    <property type="match status" value="1"/>
</dbReference>
<dbReference type="SMART" id="SM00052">
    <property type="entry name" value="EAL"/>
    <property type="match status" value="1"/>
</dbReference>
<evidence type="ECO:0000256" key="1">
    <source>
        <dbReference type="PROSITE-ProRule" id="PRU00169"/>
    </source>
</evidence>
<dbReference type="SUPFAM" id="SSF52172">
    <property type="entry name" value="CheY-like"/>
    <property type="match status" value="1"/>
</dbReference>
<dbReference type="InterPro" id="IPR001789">
    <property type="entry name" value="Sig_transdc_resp-reg_receiver"/>
</dbReference>
<evidence type="ECO:0000313" key="5">
    <source>
        <dbReference type="Proteomes" id="UP000494111"/>
    </source>
</evidence>
<dbReference type="EMBL" id="CADIJO010000007">
    <property type="protein sequence ID" value="CAB3698303.1"/>
    <property type="molecule type" value="Genomic_DNA"/>
</dbReference>
<dbReference type="Gene3D" id="3.40.50.2300">
    <property type="match status" value="1"/>
</dbReference>
<reference evidence="4 5" key="1">
    <citation type="submission" date="2020-04" db="EMBL/GenBank/DDBJ databases">
        <authorList>
            <person name="De Canck E."/>
        </authorList>
    </citation>
    <scope>NUCLEOTIDE SEQUENCE [LARGE SCALE GENOMIC DNA]</scope>
    <source>
        <strain evidence="4 5">LMG 3458</strain>
    </source>
</reference>
<evidence type="ECO:0008006" key="6">
    <source>
        <dbReference type="Google" id="ProtNLM"/>
    </source>
</evidence>
<feature type="modified residue" description="4-aspartylphosphate" evidence="1">
    <location>
        <position position="54"/>
    </location>
</feature>
<dbReference type="PANTHER" id="PTHR33121">
    <property type="entry name" value="CYCLIC DI-GMP PHOSPHODIESTERASE PDEF"/>
    <property type="match status" value="1"/>
</dbReference>
<dbReference type="InterPro" id="IPR011006">
    <property type="entry name" value="CheY-like_superfamily"/>
</dbReference>
<evidence type="ECO:0000259" key="2">
    <source>
        <dbReference type="PROSITE" id="PS50110"/>
    </source>
</evidence>
<dbReference type="Gene3D" id="3.20.20.450">
    <property type="entry name" value="EAL domain"/>
    <property type="match status" value="1"/>
</dbReference>
<feature type="domain" description="EAL" evidence="3">
    <location>
        <begin position="140"/>
        <end position="394"/>
    </location>
</feature>
<dbReference type="GO" id="GO:0000160">
    <property type="term" value="P:phosphorelay signal transduction system"/>
    <property type="evidence" value="ECO:0007669"/>
    <property type="project" value="InterPro"/>
</dbReference>
<dbReference type="InterPro" id="IPR035919">
    <property type="entry name" value="EAL_sf"/>
</dbReference>
<dbReference type="PANTHER" id="PTHR33121:SF70">
    <property type="entry name" value="SIGNALING PROTEIN YKOW"/>
    <property type="match status" value="1"/>
</dbReference>
<dbReference type="SUPFAM" id="SSF141868">
    <property type="entry name" value="EAL domain-like"/>
    <property type="match status" value="1"/>
</dbReference>
<evidence type="ECO:0000313" key="4">
    <source>
        <dbReference type="EMBL" id="CAB3698303.1"/>
    </source>
</evidence>
<dbReference type="SMART" id="SM00448">
    <property type="entry name" value="REC"/>
    <property type="match status" value="1"/>
</dbReference>
<keyword evidence="1" id="KW-0597">Phosphoprotein</keyword>
<dbReference type="AlphaFoldDB" id="A0A6S6ZZG9"/>
<dbReference type="InterPro" id="IPR050706">
    <property type="entry name" value="Cyclic-di-GMP_PDE-like"/>
</dbReference>
<organism evidence="4 5">
    <name type="scientific">Achromobacter deleyi</name>
    <dbReference type="NCBI Taxonomy" id="1353891"/>
    <lineage>
        <taxon>Bacteria</taxon>
        <taxon>Pseudomonadati</taxon>
        <taxon>Pseudomonadota</taxon>
        <taxon>Betaproteobacteria</taxon>
        <taxon>Burkholderiales</taxon>
        <taxon>Alcaligenaceae</taxon>
        <taxon>Achromobacter</taxon>
    </lineage>
</organism>
<name>A0A6S6ZZG9_9BURK</name>
<dbReference type="GO" id="GO:0071111">
    <property type="term" value="F:cyclic-guanylate-specific phosphodiesterase activity"/>
    <property type="evidence" value="ECO:0007669"/>
    <property type="project" value="InterPro"/>
</dbReference>
<gene>
    <name evidence="4" type="ORF">LMG3458_02510</name>
</gene>
<dbReference type="InterPro" id="IPR001633">
    <property type="entry name" value="EAL_dom"/>
</dbReference>
<dbReference type="Proteomes" id="UP000494111">
    <property type="component" value="Unassembled WGS sequence"/>
</dbReference>
<sequence>MTLRVLVLEDDPIQARYASAALSRCDLAGFGVVSDAQDALRRLRAQRWDVLLCDLRLPGMDGISLVRELAALNTPPQVIFTTTLDPRFLRSAELVARSSCVEVIGLIEKPLAVDALRQILAGSGRIAQTYPPAVPPGRGFPVTERAALEALQDGRIQPWFQPQICCRTGHILGVEALARWYEPLHGILAPSAFMPTIAARNLDGQLAGAMLQQSLAAQQRWQDNGLTVSVSINLSSAAMARHSVVQSLIDIADARAARRESVVFELTETLSDSAAEGSLFENLAELRMAGFGLAIDDFGIGYSSMARLRDIPFTELKIDRSFLEGLSNHPHQRAIVESMIGLAHRLGMHTVAEGVETDAHSKVIRELGCDREQGYLYGAPMPEWQLLSFCHARDMLAPTEHILPPPSLCS</sequence>
<protein>
    <recommendedName>
        <fullName evidence="6">Histidine kinase</fullName>
    </recommendedName>
</protein>
<evidence type="ECO:0000259" key="3">
    <source>
        <dbReference type="PROSITE" id="PS50883"/>
    </source>
</evidence>
<proteinExistence type="predicted"/>
<dbReference type="PROSITE" id="PS50883">
    <property type="entry name" value="EAL"/>
    <property type="match status" value="1"/>
</dbReference>
<feature type="domain" description="Response regulatory" evidence="2">
    <location>
        <begin position="4"/>
        <end position="124"/>
    </location>
</feature>
<dbReference type="CDD" id="cd01948">
    <property type="entry name" value="EAL"/>
    <property type="match status" value="1"/>
</dbReference>
<dbReference type="Pfam" id="PF00072">
    <property type="entry name" value="Response_reg"/>
    <property type="match status" value="1"/>
</dbReference>
<dbReference type="RefSeq" id="WP_175192814.1">
    <property type="nucleotide sequence ID" value="NZ_CADIJO010000007.1"/>
</dbReference>
<dbReference type="Pfam" id="PF00563">
    <property type="entry name" value="EAL"/>
    <property type="match status" value="1"/>
</dbReference>
<accession>A0A6S6ZZG9</accession>